<evidence type="ECO:0000313" key="5">
    <source>
        <dbReference type="Proteomes" id="UP000092713"/>
    </source>
</evidence>
<dbReference type="Gene3D" id="1.20.120.160">
    <property type="entry name" value="HPT domain"/>
    <property type="match status" value="1"/>
</dbReference>
<dbReference type="PROSITE" id="PS50894">
    <property type="entry name" value="HPT"/>
    <property type="match status" value="1"/>
</dbReference>
<dbReference type="SUPFAM" id="SSF47226">
    <property type="entry name" value="Histidine-containing phosphotransfer domain, HPT domain"/>
    <property type="match status" value="1"/>
</dbReference>
<evidence type="ECO:0000256" key="2">
    <source>
        <dbReference type="PROSITE-ProRule" id="PRU00110"/>
    </source>
</evidence>
<dbReference type="GO" id="GO:0000160">
    <property type="term" value="P:phosphorelay signal transduction system"/>
    <property type="evidence" value="ECO:0007669"/>
    <property type="project" value="UniProtKB-KW"/>
</dbReference>
<dbReference type="AlphaFoldDB" id="A0A1A7C0G1"/>
<evidence type="ECO:0000259" key="3">
    <source>
        <dbReference type="PROSITE" id="PS50894"/>
    </source>
</evidence>
<reference evidence="4 5" key="1">
    <citation type="submission" date="2016-04" db="EMBL/GenBank/DDBJ databases">
        <title>Draft genome sequence of Janthinobacterium psychrotolerans sp. nov., isolated from freshwater sediments in Denmark.</title>
        <authorList>
            <person name="Gong X."/>
            <person name="Skrivergaard S."/>
            <person name="Korsgaard B.S."/>
            <person name="Schreiber L."/>
            <person name="Marshall I.P."/>
            <person name="Finster K."/>
            <person name="Schramm A."/>
        </authorList>
    </citation>
    <scope>NUCLEOTIDE SEQUENCE [LARGE SCALE GENOMIC DNA]</scope>
    <source>
        <strain evidence="4 5">S3-2</strain>
    </source>
</reference>
<dbReference type="InterPro" id="IPR008207">
    <property type="entry name" value="Sig_transdc_His_kin_Hpt_dom"/>
</dbReference>
<dbReference type="STRING" id="1747903.ASR47_100485"/>
<feature type="modified residue" description="Phosphohistidine" evidence="2">
    <location>
        <position position="59"/>
    </location>
</feature>
<evidence type="ECO:0000256" key="1">
    <source>
        <dbReference type="ARBA" id="ARBA00023012"/>
    </source>
</evidence>
<proteinExistence type="predicted"/>
<dbReference type="Proteomes" id="UP000092713">
    <property type="component" value="Unassembled WGS sequence"/>
</dbReference>
<dbReference type="InterPro" id="IPR036641">
    <property type="entry name" value="HPT_dom_sf"/>
</dbReference>
<protein>
    <submittedName>
        <fullName evidence="4">HPt (Histidine-containing phosphotransfer) domain-containing protein</fullName>
    </submittedName>
</protein>
<sequence>MSQPYLMIDPPVLLAATGGDLELFRSLSQTFLDTAPALLAKLEQSASAGNLPSFMHACHTLRGTTVLLGGHELSALLAGLERQARLGEPPAAAPLRQVARLFALTCDEVRLSIANGQNDR</sequence>
<dbReference type="OrthoDB" id="8781040at2"/>
<gene>
    <name evidence="4" type="ORF">ASR47_100485</name>
</gene>
<evidence type="ECO:0000313" key="4">
    <source>
        <dbReference type="EMBL" id="OBV37813.1"/>
    </source>
</evidence>
<dbReference type="EMBL" id="LOCQ01000059">
    <property type="protein sequence ID" value="OBV37813.1"/>
    <property type="molecule type" value="Genomic_DNA"/>
</dbReference>
<keyword evidence="1" id="KW-0902">Two-component regulatory system</keyword>
<keyword evidence="5" id="KW-1185">Reference proteome</keyword>
<dbReference type="Pfam" id="PF01627">
    <property type="entry name" value="Hpt"/>
    <property type="match status" value="1"/>
</dbReference>
<keyword evidence="2" id="KW-0597">Phosphoprotein</keyword>
<dbReference type="GO" id="GO:0004672">
    <property type="term" value="F:protein kinase activity"/>
    <property type="evidence" value="ECO:0007669"/>
    <property type="project" value="UniProtKB-ARBA"/>
</dbReference>
<organism evidence="4 5">
    <name type="scientific">Janthinobacterium psychrotolerans</name>
    <dbReference type="NCBI Taxonomy" id="1747903"/>
    <lineage>
        <taxon>Bacteria</taxon>
        <taxon>Pseudomonadati</taxon>
        <taxon>Pseudomonadota</taxon>
        <taxon>Betaproteobacteria</taxon>
        <taxon>Burkholderiales</taxon>
        <taxon>Oxalobacteraceae</taxon>
        <taxon>Janthinobacterium</taxon>
    </lineage>
</organism>
<comment type="caution">
    <text evidence="4">The sequence shown here is derived from an EMBL/GenBank/DDBJ whole genome shotgun (WGS) entry which is preliminary data.</text>
</comment>
<dbReference type="RefSeq" id="WP_065309360.1">
    <property type="nucleotide sequence ID" value="NZ_LOCQ01000059.1"/>
</dbReference>
<feature type="domain" description="HPt" evidence="3">
    <location>
        <begin position="20"/>
        <end position="116"/>
    </location>
</feature>
<name>A0A1A7C0G1_9BURK</name>
<accession>A0A1A7C0G1</accession>